<proteinExistence type="predicted"/>
<comment type="caution">
    <text evidence="1">The sequence shown here is derived from an EMBL/GenBank/DDBJ whole genome shotgun (WGS) entry which is preliminary data.</text>
</comment>
<sequence length="191" mass="21175">MASCDVPKVSALHYKDPSKTGEEFEKHVCGNINHVCIQLVKRHKVMQCSINFCPSNVYGALAAMVERPTRDGSLSIPMQLLPVGCGISSLPMMALTSDPEYQEIGRESEEGWIEYSRGEIMVGCEKVFMDNEGIVDKTIANQVLEGIQGKFVGVKTLERVVTPPVWLSFPSCWVYVSTSASNVRIDAYPWI</sequence>
<gene>
    <name evidence="1" type="ORF">CKAH01_13643</name>
</gene>
<reference evidence="1" key="1">
    <citation type="submission" date="2023-02" db="EMBL/GenBank/DDBJ databases">
        <title>Colletotrichum kahawae CIFC_Que2 genome sequencing and assembly.</title>
        <authorList>
            <person name="Baroncelli R."/>
        </authorList>
    </citation>
    <scope>NUCLEOTIDE SEQUENCE</scope>
    <source>
        <strain evidence="1">CIFC_Que2</strain>
    </source>
</reference>
<dbReference type="AlphaFoldDB" id="A0AAD9YPG0"/>
<evidence type="ECO:0000313" key="2">
    <source>
        <dbReference type="Proteomes" id="UP001281614"/>
    </source>
</evidence>
<organism evidence="1 2">
    <name type="scientific">Colletotrichum kahawae</name>
    <name type="common">Coffee berry disease fungus</name>
    <dbReference type="NCBI Taxonomy" id="34407"/>
    <lineage>
        <taxon>Eukaryota</taxon>
        <taxon>Fungi</taxon>
        <taxon>Dikarya</taxon>
        <taxon>Ascomycota</taxon>
        <taxon>Pezizomycotina</taxon>
        <taxon>Sordariomycetes</taxon>
        <taxon>Hypocreomycetidae</taxon>
        <taxon>Glomerellales</taxon>
        <taxon>Glomerellaceae</taxon>
        <taxon>Colletotrichum</taxon>
        <taxon>Colletotrichum gloeosporioides species complex</taxon>
    </lineage>
</organism>
<evidence type="ECO:0000313" key="1">
    <source>
        <dbReference type="EMBL" id="KAK2773099.1"/>
    </source>
</evidence>
<name>A0AAD9YPG0_COLKA</name>
<protein>
    <submittedName>
        <fullName evidence="1">Uncharacterized protein</fullName>
    </submittedName>
</protein>
<keyword evidence="2" id="KW-1185">Reference proteome</keyword>
<accession>A0AAD9YPG0</accession>
<dbReference type="EMBL" id="VYYT01000059">
    <property type="protein sequence ID" value="KAK2773099.1"/>
    <property type="molecule type" value="Genomic_DNA"/>
</dbReference>
<dbReference type="Proteomes" id="UP001281614">
    <property type="component" value="Unassembled WGS sequence"/>
</dbReference>